<keyword evidence="3" id="KW-1185">Reference proteome</keyword>
<evidence type="ECO:0000256" key="1">
    <source>
        <dbReference type="SAM" id="MobiDB-lite"/>
    </source>
</evidence>
<sequence>MFEGELHVHYGQFYVESRTDEFFDGLTDARGGQSNGLCGAAVPGLLFLTTGLHTGNVELTVEVLDGPAPVGEDWEEVVEVSFRPQTAAVQLVQWAAEASWPLDLEPVDYRVRYCASGIEQARAKDTRLTGEPPLDRYLLQLWPAPPAADVVVRETSATAAYWHKHARTLPPPPTPEQRAEARRRERLERERARREAARAAEARRWGGRPPGERLKRVNDGLVLARLDRDLTDAIERLDETTQRAVAVWLARRACDEAGLSDLDWVARALAALGDGEAVPPFDDHAAVFERLHGDDRVAYTAVPSYDGRHDRVSQQHAALPAVLSAVAGDPLASALETLFHATVTFGSGYPRLHAEVRRAFLRPA</sequence>
<reference evidence="3" key="1">
    <citation type="journal article" date="2019" name="Int. J. Syst. Evol. Microbiol.">
        <title>The Global Catalogue of Microorganisms (GCM) 10K type strain sequencing project: providing services to taxonomists for standard genome sequencing and annotation.</title>
        <authorList>
            <consortium name="The Broad Institute Genomics Platform"/>
            <consortium name="The Broad Institute Genome Sequencing Center for Infectious Disease"/>
            <person name="Wu L."/>
            <person name="Ma J."/>
        </authorList>
    </citation>
    <scope>NUCLEOTIDE SEQUENCE [LARGE SCALE GENOMIC DNA]</scope>
    <source>
        <strain evidence="3">JCM 17017</strain>
    </source>
</reference>
<feature type="compositionally biased region" description="Basic and acidic residues" evidence="1">
    <location>
        <begin position="177"/>
        <end position="193"/>
    </location>
</feature>
<name>A0ABP7JSN9_9PSEU</name>
<organism evidence="2 3">
    <name type="scientific">Amycolatopsis tucumanensis</name>
    <dbReference type="NCBI Taxonomy" id="401106"/>
    <lineage>
        <taxon>Bacteria</taxon>
        <taxon>Bacillati</taxon>
        <taxon>Actinomycetota</taxon>
        <taxon>Actinomycetes</taxon>
        <taxon>Pseudonocardiales</taxon>
        <taxon>Pseudonocardiaceae</taxon>
        <taxon>Amycolatopsis</taxon>
    </lineage>
</organism>
<accession>A0ABP7JSN9</accession>
<proteinExistence type="predicted"/>
<protein>
    <submittedName>
        <fullName evidence="2">Uncharacterized protein</fullName>
    </submittedName>
</protein>
<feature type="region of interest" description="Disordered" evidence="1">
    <location>
        <begin position="166"/>
        <end position="193"/>
    </location>
</feature>
<evidence type="ECO:0000313" key="3">
    <source>
        <dbReference type="Proteomes" id="UP001501624"/>
    </source>
</evidence>
<comment type="caution">
    <text evidence="2">The sequence shown here is derived from an EMBL/GenBank/DDBJ whole genome shotgun (WGS) entry which is preliminary data.</text>
</comment>
<dbReference type="Proteomes" id="UP001501624">
    <property type="component" value="Unassembled WGS sequence"/>
</dbReference>
<dbReference type="EMBL" id="BAABCM010000022">
    <property type="protein sequence ID" value="GAA3853460.1"/>
    <property type="molecule type" value="Genomic_DNA"/>
</dbReference>
<gene>
    <name evidence="2" type="ORF">GCM10022380_84180</name>
</gene>
<evidence type="ECO:0000313" key="2">
    <source>
        <dbReference type="EMBL" id="GAA3853460.1"/>
    </source>
</evidence>